<dbReference type="RefSeq" id="YP_010175153.1">
    <property type="nucleotide sequence ID" value="NC_057963.1"/>
</dbReference>
<dbReference type="AlphaFoldDB" id="A0A898P981"/>
<accession>A0A898P981</accession>
<keyword evidence="1" id="KW-0812">Transmembrane</keyword>
<name>A0A898P981_9HEMI</name>
<reference evidence="2" key="1">
    <citation type="journal article" date="2021" name="PeerJ">
        <title>Mitogenomics of five Olidiana leafhoppers (Hemiptera: Cicadellidae: Coelidiinae) and their phylogenetic implications.</title>
        <authorList>
            <person name="Wang X."/>
        </authorList>
    </citation>
    <scope>NUCLEOTIDE SEQUENCE</scope>
</reference>
<sequence>MPQMSPLWWMTMLMMTTTMIMFIITIKFHNKKNKMNKLFKSNSKTYWKW</sequence>
<feature type="transmembrane region" description="Helical" evidence="1">
    <location>
        <begin position="6"/>
        <end position="28"/>
    </location>
</feature>
<evidence type="ECO:0000313" key="2">
    <source>
        <dbReference type="EMBL" id="QSJ61359.1"/>
    </source>
</evidence>
<keyword evidence="2" id="KW-0496">Mitochondrion</keyword>
<dbReference type="CTD" id="4509"/>
<organism evidence="2">
    <name type="scientific">Olidiana longisticka</name>
    <dbReference type="NCBI Taxonomy" id="2816127"/>
    <lineage>
        <taxon>Eukaryota</taxon>
        <taxon>Metazoa</taxon>
        <taxon>Ecdysozoa</taxon>
        <taxon>Arthropoda</taxon>
        <taxon>Hexapoda</taxon>
        <taxon>Insecta</taxon>
        <taxon>Pterygota</taxon>
        <taxon>Neoptera</taxon>
        <taxon>Paraneoptera</taxon>
        <taxon>Hemiptera</taxon>
        <taxon>Auchenorrhyncha</taxon>
        <taxon>Membracoidea</taxon>
        <taxon>Cicadellidae</taxon>
        <taxon>Coelidiinae</taxon>
        <taxon>Olidiana</taxon>
    </lineage>
</organism>
<dbReference type="EMBL" id="MN780582">
    <property type="protein sequence ID" value="QSJ61359.1"/>
    <property type="molecule type" value="Genomic_DNA"/>
</dbReference>
<geneLocation type="mitochondrion" evidence="2"/>
<evidence type="ECO:0000256" key="1">
    <source>
        <dbReference type="SAM" id="Phobius"/>
    </source>
</evidence>
<keyword evidence="1" id="KW-0472">Membrane</keyword>
<protein>
    <submittedName>
        <fullName evidence="2">ATP synthase F0 subunit 8</fullName>
    </submittedName>
</protein>
<gene>
    <name evidence="2" type="primary">ATP8</name>
</gene>
<keyword evidence="1" id="KW-1133">Transmembrane helix</keyword>
<dbReference type="GeneID" id="67786678"/>
<proteinExistence type="predicted"/>